<sequence length="198" mass="23205">MILKSKAVKSKRGMKNVLRYIISGTNLQSNDFVLTRFIRGDRPFEALIGKSEGILERSLDVLENRVENMFTQFEQNNEKRRIKRKNANRIYHEIISFNKLDTDKLNSKNLKKLARYYAKIRSKNSLMVSALHSDKEHLHIHNVISAVEFETGKTVRLSRNDFKNVKVSLENWQEKNLGLIHSKVNHDKKKRTVTSHRC</sequence>
<name>A0A1H2WLL7_9FLAO</name>
<dbReference type="AlphaFoldDB" id="A0A1H2WLL7"/>
<reference evidence="2 3" key="1">
    <citation type="submission" date="2016-10" db="EMBL/GenBank/DDBJ databases">
        <authorList>
            <person name="de Groot N.N."/>
        </authorList>
    </citation>
    <scope>NUCLEOTIDE SEQUENCE [LARGE SCALE GENOMIC DNA]</scope>
    <source>
        <strain evidence="2 3">DSM 24956</strain>
    </source>
</reference>
<evidence type="ECO:0000313" key="3">
    <source>
        <dbReference type="Proteomes" id="UP000199595"/>
    </source>
</evidence>
<gene>
    <name evidence="2" type="ORF">SAMN05444411_102233</name>
</gene>
<evidence type="ECO:0000259" key="1">
    <source>
        <dbReference type="Pfam" id="PF03432"/>
    </source>
</evidence>
<dbReference type="InterPro" id="IPR005094">
    <property type="entry name" value="Endonuclease_MobA/VirD2"/>
</dbReference>
<evidence type="ECO:0000313" key="2">
    <source>
        <dbReference type="EMBL" id="SDW81553.1"/>
    </source>
</evidence>
<dbReference type="RefSeq" id="WP_090121042.1">
    <property type="nucleotide sequence ID" value="NZ_FNNJ01000002.1"/>
</dbReference>
<accession>A0A1H2WLL7</accession>
<dbReference type="Gene3D" id="3.30.930.30">
    <property type="match status" value="1"/>
</dbReference>
<proteinExistence type="predicted"/>
<organism evidence="2 3">
    <name type="scientific">Lutibacter oricola</name>
    <dbReference type="NCBI Taxonomy" id="762486"/>
    <lineage>
        <taxon>Bacteria</taxon>
        <taxon>Pseudomonadati</taxon>
        <taxon>Bacteroidota</taxon>
        <taxon>Flavobacteriia</taxon>
        <taxon>Flavobacteriales</taxon>
        <taxon>Flavobacteriaceae</taxon>
        <taxon>Lutibacter</taxon>
    </lineage>
</organism>
<dbReference type="OrthoDB" id="1433666at2"/>
<protein>
    <submittedName>
        <fullName evidence="2">Relaxase/Mobilisation nuclease domain-containing protein</fullName>
    </submittedName>
</protein>
<dbReference type="EMBL" id="FNNJ01000002">
    <property type="protein sequence ID" value="SDW81553.1"/>
    <property type="molecule type" value="Genomic_DNA"/>
</dbReference>
<keyword evidence="3" id="KW-1185">Reference proteome</keyword>
<dbReference type="STRING" id="762486.SAMN05444411_102233"/>
<dbReference type="Proteomes" id="UP000199595">
    <property type="component" value="Unassembled WGS sequence"/>
</dbReference>
<dbReference type="Pfam" id="PF03432">
    <property type="entry name" value="Relaxase"/>
    <property type="match status" value="1"/>
</dbReference>
<feature type="domain" description="MobA/VirD2-like nuclease" evidence="1">
    <location>
        <begin position="64"/>
        <end position="166"/>
    </location>
</feature>